<keyword evidence="1" id="KW-0812">Transmembrane</keyword>
<dbReference type="Proteomes" id="UP000024635">
    <property type="component" value="Unassembled WGS sequence"/>
</dbReference>
<sequence>MPFYLNWPWIINEHDYNCSSRTVAEWLSRGRVNEVQGIYFATTGVIFMTVYVTCLIAMYRGPLIKIPCYQLMFYNGIVDVMDLIVGSFIAAYFHFRGAVFCSDPVIGQIAGHLVWSVWNGASFDCVILALNRAVEMLPITRRIRFIFKEGNFQLFLQSLFICASTTAASLLYVYMNFFESPRYVVIGANVVWQMSHGVHGFVYISMNREIRKEILVLFYRGSYTSSSVEKLNTTQQAANAHTSKTYANRTNAFATNSCSDQQSGR</sequence>
<name>A0A016V6L8_9BILA</name>
<gene>
    <name evidence="2" type="primary">Acey_s0016.g3018</name>
    <name evidence="2" type="ORF">Y032_0016g3018</name>
</gene>
<keyword evidence="1" id="KW-0472">Membrane</keyword>
<keyword evidence="1" id="KW-1133">Transmembrane helix</keyword>
<dbReference type="PANTHER" id="PTHR23021:SF11">
    <property type="entry name" value="SERPENTINE RECEPTOR, CLASS T"/>
    <property type="match status" value="1"/>
</dbReference>
<evidence type="ECO:0000313" key="3">
    <source>
        <dbReference type="Proteomes" id="UP000024635"/>
    </source>
</evidence>
<feature type="transmembrane region" description="Helical" evidence="1">
    <location>
        <begin position="154"/>
        <end position="177"/>
    </location>
</feature>
<proteinExistence type="predicted"/>
<evidence type="ECO:0008006" key="4">
    <source>
        <dbReference type="Google" id="ProtNLM"/>
    </source>
</evidence>
<dbReference type="OrthoDB" id="5849708at2759"/>
<feature type="transmembrane region" description="Helical" evidence="1">
    <location>
        <begin position="113"/>
        <end position="134"/>
    </location>
</feature>
<feature type="transmembrane region" description="Helical" evidence="1">
    <location>
        <begin position="183"/>
        <end position="204"/>
    </location>
</feature>
<organism evidence="2 3">
    <name type="scientific">Ancylostoma ceylanicum</name>
    <dbReference type="NCBI Taxonomy" id="53326"/>
    <lineage>
        <taxon>Eukaryota</taxon>
        <taxon>Metazoa</taxon>
        <taxon>Ecdysozoa</taxon>
        <taxon>Nematoda</taxon>
        <taxon>Chromadorea</taxon>
        <taxon>Rhabditida</taxon>
        <taxon>Rhabditina</taxon>
        <taxon>Rhabditomorpha</taxon>
        <taxon>Strongyloidea</taxon>
        <taxon>Ancylostomatidae</taxon>
        <taxon>Ancylostomatinae</taxon>
        <taxon>Ancylostoma</taxon>
    </lineage>
</organism>
<dbReference type="EMBL" id="JARK01001352">
    <property type="protein sequence ID" value="EYC22921.1"/>
    <property type="molecule type" value="Genomic_DNA"/>
</dbReference>
<keyword evidence="3" id="KW-1185">Reference proteome</keyword>
<dbReference type="STRING" id="53326.A0A016V6L8"/>
<dbReference type="SUPFAM" id="SSF81321">
    <property type="entry name" value="Family A G protein-coupled receptor-like"/>
    <property type="match status" value="1"/>
</dbReference>
<dbReference type="InterPro" id="IPR019425">
    <property type="entry name" value="7TM_GPCR_serpentine_rcpt_Srt"/>
</dbReference>
<reference evidence="3" key="1">
    <citation type="journal article" date="2015" name="Nat. Genet.">
        <title>The genome and transcriptome of the zoonotic hookworm Ancylostoma ceylanicum identify infection-specific gene families.</title>
        <authorList>
            <person name="Schwarz E.M."/>
            <person name="Hu Y."/>
            <person name="Antoshechkin I."/>
            <person name="Miller M.M."/>
            <person name="Sternberg P.W."/>
            <person name="Aroian R.V."/>
        </authorList>
    </citation>
    <scope>NUCLEOTIDE SEQUENCE</scope>
    <source>
        <strain evidence="3">HY135</strain>
    </source>
</reference>
<comment type="caution">
    <text evidence="2">The sequence shown here is derived from an EMBL/GenBank/DDBJ whole genome shotgun (WGS) entry which is preliminary data.</text>
</comment>
<feature type="transmembrane region" description="Helical" evidence="1">
    <location>
        <begin position="71"/>
        <end position="93"/>
    </location>
</feature>
<dbReference type="Pfam" id="PF10321">
    <property type="entry name" value="7TM_GPCR_Srt"/>
    <property type="match status" value="1"/>
</dbReference>
<dbReference type="AlphaFoldDB" id="A0A016V6L8"/>
<evidence type="ECO:0000256" key="1">
    <source>
        <dbReference type="SAM" id="Phobius"/>
    </source>
</evidence>
<accession>A0A016V6L8</accession>
<dbReference type="PANTHER" id="PTHR23021">
    <property type="entry name" value="SERPENTINE RECEPTOR, CLASS T"/>
    <property type="match status" value="1"/>
</dbReference>
<protein>
    <recommendedName>
        <fullName evidence="4">7TM GPCR serpentine receptor class x (Srx) domain-containing protein</fullName>
    </recommendedName>
</protein>
<evidence type="ECO:0000313" key="2">
    <source>
        <dbReference type="EMBL" id="EYC22921.1"/>
    </source>
</evidence>
<feature type="transmembrane region" description="Helical" evidence="1">
    <location>
        <begin position="38"/>
        <end position="59"/>
    </location>
</feature>